<dbReference type="PROSITE" id="PS50113">
    <property type="entry name" value="PAC"/>
    <property type="match status" value="1"/>
</dbReference>
<dbReference type="SUPFAM" id="SSF55781">
    <property type="entry name" value="GAF domain-like"/>
    <property type="match status" value="1"/>
</dbReference>
<dbReference type="Pfam" id="PF08448">
    <property type="entry name" value="PAS_4"/>
    <property type="match status" value="1"/>
</dbReference>
<dbReference type="PANTHER" id="PTHR43102:SF2">
    <property type="entry name" value="GAF DOMAIN-CONTAINING PROTEIN"/>
    <property type="match status" value="1"/>
</dbReference>
<dbReference type="InterPro" id="IPR003018">
    <property type="entry name" value="GAF"/>
</dbReference>
<sequence length="219" mass="24211">MQGEGVMVVPDARADPRLCDSPFLTGRPFIRFYAGAPLRTPEGHKLGTLCVVSPEPRACFDEVDHRRLQALADIVMDELELRRRGEAELVTRFLETSSDCIKVLDLDGALDSMNGPGQVAMEVDDFDACQGQPWPALLKEPARAQAEAALAESRAGRNTRFEAQIATLQGTPRWWDVTVSPILGADGRPERLLAISRDVTERRLAETALRESEARFRAV</sequence>
<dbReference type="NCBIfam" id="TIGR00229">
    <property type="entry name" value="sensory_box"/>
    <property type="match status" value="1"/>
</dbReference>
<dbReference type="SUPFAM" id="SSF55785">
    <property type="entry name" value="PYP-like sensor domain (PAS domain)"/>
    <property type="match status" value="1"/>
</dbReference>
<name>A0ABW0SDK4_9RHOB</name>
<dbReference type="Proteomes" id="UP001596056">
    <property type="component" value="Unassembled WGS sequence"/>
</dbReference>
<dbReference type="InterPro" id="IPR029016">
    <property type="entry name" value="GAF-like_dom_sf"/>
</dbReference>
<protein>
    <submittedName>
        <fullName evidence="2">PAS domain-containing protein</fullName>
    </submittedName>
</protein>
<organism evidence="2 3">
    <name type="scientific">Rubellimicrobium aerolatum</name>
    <dbReference type="NCBI Taxonomy" id="490979"/>
    <lineage>
        <taxon>Bacteria</taxon>
        <taxon>Pseudomonadati</taxon>
        <taxon>Pseudomonadota</taxon>
        <taxon>Alphaproteobacteria</taxon>
        <taxon>Rhodobacterales</taxon>
        <taxon>Roseobacteraceae</taxon>
        <taxon>Rubellimicrobium</taxon>
    </lineage>
</organism>
<reference evidence="3" key="1">
    <citation type="journal article" date="2019" name="Int. J. Syst. Evol. Microbiol.">
        <title>The Global Catalogue of Microorganisms (GCM) 10K type strain sequencing project: providing services to taxonomists for standard genome sequencing and annotation.</title>
        <authorList>
            <consortium name="The Broad Institute Genomics Platform"/>
            <consortium name="The Broad Institute Genome Sequencing Center for Infectious Disease"/>
            <person name="Wu L."/>
            <person name="Ma J."/>
        </authorList>
    </citation>
    <scope>NUCLEOTIDE SEQUENCE [LARGE SCALE GENOMIC DNA]</scope>
    <source>
        <strain evidence="3">KACC 11588</strain>
    </source>
</reference>
<evidence type="ECO:0000313" key="3">
    <source>
        <dbReference type="Proteomes" id="UP001596056"/>
    </source>
</evidence>
<feature type="domain" description="PAC" evidence="1">
    <location>
        <begin position="159"/>
        <end position="211"/>
    </location>
</feature>
<dbReference type="InterPro" id="IPR000014">
    <property type="entry name" value="PAS"/>
</dbReference>
<dbReference type="SMART" id="SM00086">
    <property type="entry name" value="PAC"/>
    <property type="match status" value="1"/>
</dbReference>
<dbReference type="InterPro" id="IPR035965">
    <property type="entry name" value="PAS-like_dom_sf"/>
</dbReference>
<dbReference type="InterPro" id="IPR013656">
    <property type="entry name" value="PAS_4"/>
</dbReference>
<dbReference type="RefSeq" id="WP_377110102.1">
    <property type="nucleotide sequence ID" value="NZ_JBHSNA010000010.1"/>
</dbReference>
<comment type="caution">
    <text evidence="2">The sequence shown here is derived from an EMBL/GenBank/DDBJ whole genome shotgun (WGS) entry which is preliminary data.</text>
</comment>
<dbReference type="Pfam" id="PF01590">
    <property type="entry name" value="GAF"/>
    <property type="match status" value="1"/>
</dbReference>
<dbReference type="InterPro" id="IPR001610">
    <property type="entry name" value="PAC"/>
</dbReference>
<dbReference type="PANTHER" id="PTHR43102">
    <property type="entry name" value="SLR1143 PROTEIN"/>
    <property type="match status" value="1"/>
</dbReference>
<dbReference type="EMBL" id="JBHSNA010000010">
    <property type="protein sequence ID" value="MFC5567048.1"/>
    <property type="molecule type" value="Genomic_DNA"/>
</dbReference>
<dbReference type="Gene3D" id="3.30.450.20">
    <property type="entry name" value="PAS domain"/>
    <property type="match status" value="1"/>
</dbReference>
<gene>
    <name evidence="2" type="ORF">ACFPOC_11580</name>
</gene>
<dbReference type="Gene3D" id="3.30.450.40">
    <property type="match status" value="1"/>
</dbReference>
<evidence type="ECO:0000313" key="2">
    <source>
        <dbReference type="EMBL" id="MFC5567048.1"/>
    </source>
</evidence>
<dbReference type="InterPro" id="IPR000700">
    <property type="entry name" value="PAS-assoc_C"/>
</dbReference>
<keyword evidence="3" id="KW-1185">Reference proteome</keyword>
<evidence type="ECO:0000259" key="1">
    <source>
        <dbReference type="PROSITE" id="PS50113"/>
    </source>
</evidence>
<accession>A0ABW0SDK4</accession>
<proteinExistence type="predicted"/>